<protein>
    <recommendedName>
        <fullName evidence="9">DNA-directed RNA polymerase III subunit RPC6</fullName>
    </recommendedName>
</protein>
<dbReference type="STRING" id="888268.A0A1E5W3W6"/>
<gene>
    <name evidence="7" type="ORF">BAE44_0006893</name>
</gene>
<reference evidence="7 8" key="1">
    <citation type="submission" date="2016-09" db="EMBL/GenBank/DDBJ databases">
        <title>The draft genome of Dichanthelium oligosanthes: A C3 panicoid grass species.</title>
        <authorList>
            <person name="Studer A.J."/>
            <person name="Schnable J.C."/>
            <person name="Brutnell T.P."/>
        </authorList>
    </citation>
    <scope>NUCLEOTIDE SEQUENCE [LARGE SCALE GENOMIC DNA]</scope>
    <source>
        <strain evidence="8">cv. Kellogg 1175</strain>
        <tissue evidence="7">Leaf</tissue>
    </source>
</reference>
<accession>A0A1E5W3W6</accession>
<sequence length="269" mass="29007">MPPRRRPAQPPPTPSPASPPSADVNPHLTTDDPEASSPDPGPNAAPPPAISARILANLQPKPREVYRLVFASGSSGMTVKDLCAATGLSSAAASGQARPLVRLGVLKEVPDVRNPRRKLYMATEFRPSDEVSGGTWYHDGRVDADAIAAARRRCLAQVKRLGAATADMILEGIKRDEPRAAYARDKIADILRTMVLDKLLEEVRSTGEGEFAAVRKGTMCYREAGKEQPGGMMEGIPCGVCPRIDECTPEGVISPGTCVYYQKWLQMDF</sequence>
<comment type="caution">
    <text evidence="7">The sequence shown here is derived from an EMBL/GenBank/DDBJ whole genome shotgun (WGS) entry which is preliminary data.</text>
</comment>
<keyword evidence="3" id="KW-0240">DNA-directed RNA polymerase</keyword>
<evidence type="ECO:0000256" key="4">
    <source>
        <dbReference type="ARBA" id="ARBA00023163"/>
    </source>
</evidence>
<dbReference type="Proteomes" id="UP000095767">
    <property type="component" value="Unassembled WGS sequence"/>
</dbReference>
<evidence type="ECO:0000313" key="8">
    <source>
        <dbReference type="Proteomes" id="UP000095767"/>
    </source>
</evidence>
<dbReference type="OrthoDB" id="613763at2759"/>
<dbReference type="PANTHER" id="PTHR12780">
    <property type="entry name" value="RNA POLYMERASE III DNA DIRECTED , 39KD SUBUNIT-RELATED"/>
    <property type="match status" value="1"/>
</dbReference>
<dbReference type="GO" id="GO:0005666">
    <property type="term" value="C:RNA polymerase III complex"/>
    <property type="evidence" value="ECO:0007669"/>
    <property type="project" value="InterPro"/>
</dbReference>
<evidence type="ECO:0000256" key="2">
    <source>
        <dbReference type="ARBA" id="ARBA00011038"/>
    </source>
</evidence>
<keyword evidence="5" id="KW-0539">Nucleus</keyword>
<evidence type="ECO:0000313" key="7">
    <source>
        <dbReference type="EMBL" id="OEL32089.1"/>
    </source>
</evidence>
<dbReference type="AlphaFoldDB" id="A0A1E5W3W6"/>
<dbReference type="InterPro" id="IPR007832">
    <property type="entry name" value="RNA_pol_Rpc34"/>
</dbReference>
<dbReference type="Pfam" id="PF05158">
    <property type="entry name" value="RNA_pol_Rpc34"/>
    <property type="match status" value="2"/>
</dbReference>
<feature type="compositionally biased region" description="Pro residues" evidence="6">
    <location>
        <begin position="8"/>
        <end position="19"/>
    </location>
</feature>
<dbReference type="CDD" id="cd00090">
    <property type="entry name" value="HTH_ARSR"/>
    <property type="match status" value="1"/>
</dbReference>
<dbReference type="InterPro" id="IPR011991">
    <property type="entry name" value="ArsR-like_HTH"/>
</dbReference>
<evidence type="ECO:0000256" key="1">
    <source>
        <dbReference type="ARBA" id="ARBA00004123"/>
    </source>
</evidence>
<evidence type="ECO:0000256" key="5">
    <source>
        <dbReference type="ARBA" id="ARBA00023242"/>
    </source>
</evidence>
<evidence type="ECO:0000256" key="6">
    <source>
        <dbReference type="SAM" id="MobiDB-lite"/>
    </source>
</evidence>
<proteinExistence type="inferred from homology"/>
<feature type="compositionally biased region" description="Pro residues" evidence="6">
    <location>
        <begin position="39"/>
        <end position="49"/>
    </location>
</feature>
<keyword evidence="8" id="KW-1185">Reference proteome</keyword>
<dbReference type="InterPro" id="IPR036390">
    <property type="entry name" value="WH_DNA-bd_sf"/>
</dbReference>
<comment type="subcellular location">
    <subcellularLocation>
        <location evidence="1">Nucleus</location>
    </subcellularLocation>
</comment>
<dbReference type="InterPro" id="IPR036388">
    <property type="entry name" value="WH-like_DNA-bd_sf"/>
</dbReference>
<dbReference type="SUPFAM" id="SSF46785">
    <property type="entry name" value="Winged helix' DNA-binding domain"/>
    <property type="match status" value="1"/>
</dbReference>
<dbReference type="InterPro" id="IPR016049">
    <property type="entry name" value="RNA_pol_Rpc34-like"/>
</dbReference>
<evidence type="ECO:0008006" key="9">
    <source>
        <dbReference type="Google" id="ProtNLM"/>
    </source>
</evidence>
<dbReference type="EMBL" id="LWDX02022090">
    <property type="protein sequence ID" value="OEL32089.1"/>
    <property type="molecule type" value="Genomic_DNA"/>
</dbReference>
<keyword evidence="4" id="KW-0804">Transcription</keyword>
<evidence type="ECO:0000256" key="3">
    <source>
        <dbReference type="ARBA" id="ARBA00022478"/>
    </source>
</evidence>
<feature type="region of interest" description="Disordered" evidence="6">
    <location>
        <begin position="1"/>
        <end position="49"/>
    </location>
</feature>
<name>A0A1E5W3W6_9POAL</name>
<comment type="similarity">
    <text evidence="2">Belongs to the eukaryotic RPC34/RPC39 RNA polymerase subunit family.</text>
</comment>
<dbReference type="GO" id="GO:0006383">
    <property type="term" value="P:transcription by RNA polymerase III"/>
    <property type="evidence" value="ECO:0007669"/>
    <property type="project" value="InterPro"/>
</dbReference>
<organism evidence="7 8">
    <name type="scientific">Dichanthelium oligosanthes</name>
    <dbReference type="NCBI Taxonomy" id="888268"/>
    <lineage>
        <taxon>Eukaryota</taxon>
        <taxon>Viridiplantae</taxon>
        <taxon>Streptophyta</taxon>
        <taxon>Embryophyta</taxon>
        <taxon>Tracheophyta</taxon>
        <taxon>Spermatophyta</taxon>
        <taxon>Magnoliopsida</taxon>
        <taxon>Liliopsida</taxon>
        <taxon>Poales</taxon>
        <taxon>Poaceae</taxon>
        <taxon>PACMAD clade</taxon>
        <taxon>Panicoideae</taxon>
        <taxon>Panicodae</taxon>
        <taxon>Paniceae</taxon>
        <taxon>Dichantheliinae</taxon>
        <taxon>Dichanthelium</taxon>
    </lineage>
</organism>
<dbReference type="Gene3D" id="1.10.10.10">
    <property type="entry name" value="Winged helix-like DNA-binding domain superfamily/Winged helix DNA-binding domain"/>
    <property type="match status" value="1"/>
</dbReference>